<dbReference type="PROSITE" id="PS50853">
    <property type="entry name" value="FN3"/>
    <property type="match status" value="2"/>
</dbReference>
<keyword evidence="8" id="KW-0393">Immunoglobulin domain</keyword>
<evidence type="ECO:0000256" key="3">
    <source>
        <dbReference type="ARBA" id="ARBA00022729"/>
    </source>
</evidence>
<evidence type="ECO:0000256" key="7">
    <source>
        <dbReference type="ARBA" id="ARBA00023157"/>
    </source>
</evidence>
<reference evidence="12" key="1">
    <citation type="submission" date="2022-07" db="EMBL/GenBank/DDBJ databases">
        <title>Chromosome-level genome of Muraenolepis orangiensis.</title>
        <authorList>
            <person name="Kim J."/>
        </authorList>
    </citation>
    <scope>NUCLEOTIDE SEQUENCE</scope>
    <source>
        <strain evidence="12">KU_S4_2022</strain>
        <tissue evidence="12">Muscle</tissue>
    </source>
</reference>
<dbReference type="EMBL" id="JANIIK010000115">
    <property type="protein sequence ID" value="KAJ3588693.1"/>
    <property type="molecule type" value="Genomic_DNA"/>
</dbReference>
<keyword evidence="4" id="KW-0677">Repeat</keyword>
<feature type="compositionally biased region" description="Basic residues" evidence="9">
    <location>
        <begin position="939"/>
        <end position="949"/>
    </location>
</feature>
<feature type="domain" description="Ig-like" evidence="10">
    <location>
        <begin position="1"/>
        <end position="78"/>
    </location>
</feature>
<evidence type="ECO:0000256" key="5">
    <source>
        <dbReference type="ARBA" id="ARBA00022989"/>
    </source>
</evidence>
<dbReference type="SMART" id="SM00060">
    <property type="entry name" value="FN3"/>
    <property type="match status" value="3"/>
</dbReference>
<dbReference type="PROSITE" id="PS50835">
    <property type="entry name" value="IG_LIKE"/>
    <property type="match status" value="4"/>
</dbReference>
<keyword evidence="7" id="KW-1015">Disulfide bond</keyword>
<evidence type="ECO:0000259" key="11">
    <source>
        <dbReference type="PROSITE" id="PS50853"/>
    </source>
</evidence>
<protein>
    <recommendedName>
        <fullName evidence="14">Roundabout</fullName>
    </recommendedName>
</protein>
<dbReference type="InterPro" id="IPR051170">
    <property type="entry name" value="Neural/epithelial_adhesion"/>
</dbReference>
<feature type="compositionally biased region" description="Basic and acidic residues" evidence="9">
    <location>
        <begin position="1124"/>
        <end position="1133"/>
    </location>
</feature>
<dbReference type="InterPro" id="IPR007110">
    <property type="entry name" value="Ig-like_dom"/>
</dbReference>
<dbReference type="InterPro" id="IPR003598">
    <property type="entry name" value="Ig_sub2"/>
</dbReference>
<feature type="compositionally biased region" description="Polar residues" evidence="9">
    <location>
        <begin position="987"/>
        <end position="998"/>
    </location>
</feature>
<dbReference type="FunFam" id="2.60.40.10:FF:000008">
    <property type="entry name" value="roundabout homolog 2 isoform X2"/>
    <property type="match status" value="2"/>
</dbReference>
<dbReference type="Pfam" id="PF07679">
    <property type="entry name" value="I-set"/>
    <property type="match status" value="1"/>
</dbReference>
<evidence type="ECO:0000256" key="1">
    <source>
        <dbReference type="ARBA" id="ARBA00004167"/>
    </source>
</evidence>
<dbReference type="Pfam" id="PF00041">
    <property type="entry name" value="fn3"/>
    <property type="match status" value="1"/>
</dbReference>
<feature type="domain" description="Ig-like" evidence="10">
    <location>
        <begin position="134"/>
        <end position="229"/>
    </location>
</feature>
<dbReference type="SUPFAM" id="SSF48726">
    <property type="entry name" value="Immunoglobulin"/>
    <property type="match status" value="4"/>
</dbReference>
<gene>
    <name evidence="12" type="ORF">NHX12_009547</name>
</gene>
<evidence type="ECO:0000256" key="2">
    <source>
        <dbReference type="ARBA" id="ARBA00022692"/>
    </source>
</evidence>
<feature type="domain" description="Fibronectin type-III" evidence="11">
    <location>
        <begin position="345"/>
        <end position="440"/>
    </location>
</feature>
<dbReference type="OrthoDB" id="428111at2759"/>
<feature type="domain" description="Ig-like" evidence="10">
    <location>
        <begin position="83"/>
        <end position="119"/>
    </location>
</feature>
<dbReference type="InterPro" id="IPR013783">
    <property type="entry name" value="Ig-like_fold"/>
</dbReference>
<evidence type="ECO:0000313" key="13">
    <source>
        <dbReference type="Proteomes" id="UP001148018"/>
    </source>
</evidence>
<dbReference type="Gene3D" id="2.60.40.10">
    <property type="entry name" value="Immunoglobulins"/>
    <property type="match status" value="7"/>
</dbReference>
<comment type="caution">
    <text evidence="12">The sequence shown here is derived from an EMBL/GenBank/DDBJ whole genome shotgun (WGS) entry which is preliminary data.</text>
</comment>
<dbReference type="InterPro" id="IPR036116">
    <property type="entry name" value="FN3_sf"/>
</dbReference>
<feature type="compositionally biased region" description="Polar residues" evidence="9">
    <location>
        <begin position="880"/>
        <end position="892"/>
    </location>
</feature>
<dbReference type="CDD" id="cd00063">
    <property type="entry name" value="FN3"/>
    <property type="match status" value="3"/>
</dbReference>
<feature type="compositionally biased region" description="Polar residues" evidence="9">
    <location>
        <begin position="957"/>
        <end position="967"/>
    </location>
</feature>
<feature type="domain" description="Ig-like" evidence="10">
    <location>
        <begin position="237"/>
        <end position="319"/>
    </location>
</feature>
<evidence type="ECO:0008006" key="14">
    <source>
        <dbReference type="Google" id="ProtNLM"/>
    </source>
</evidence>
<dbReference type="InterPro" id="IPR036179">
    <property type="entry name" value="Ig-like_dom_sf"/>
</dbReference>
<dbReference type="FunFam" id="2.60.40.10:FF:000065">
    <property type="entry name" value="roundabout homolog 1 isoform X3"/>
    <property type="match status" value="1"/>
</dbReference>
<name>A0A9Q0DJK2_9TELE</name>
<keyword evidence="3" id="KW-0732">Signal</keyword>
<dbReference type="PANTHER" id="PTHR12231:SF246">
    <property type="entry name" value="ROUNDABOUT 1, ISOFORM A-RELATED"/>
    <property type="match status" value="1"/>
</dbReference>
<keyword evidence="6" id="KW-0472">Membrane</keyword>
<keyword evidence="13" id="KW-1185">Reference proteome</keyword>
<dbReference type="InterPro" id="IPR003599">
    <property type="entry name" value="Ig_sub"/>
</dbReference>
<dbReference type="InterPro" id="IPR003961">
    <property type="entry name" value="FN3_dom"/>
</dbReference>
<feature type="region of interest" description="Disordered" evidence="9">
    <location>
        <begin position="1054"/>
        <end position="1133"/>
    </location>
</feature>
<dbReference type="GO" id="GO:0016020">
    <property type="term" value="C:membrane"/>
    <property type="evidence" value="ECO:0007669"/>
    <property type="project" value="UniProtKB-SubCell"/>
</dbReference>
<evidence type="ECO:0000259" key="10">
    <source>
        <dbReference type="PROSITE" id="PS50835"/>
    </source>
</evidence>
<feature type="compositionally biased region" description="Basic residues" evidence="9">
    <location>
        <begin position="1101"/>
        <end position="1112"/>
    </location>
</feature>
<dbReference type="SMART" id="SM00409">
    <property type="entry name" value="IG"/>
    <property type="match status" value="3"/>
</dbReference>
<dbReference type="Pfam" id="PF13927">
    <property type="entry name" value="Ig_3"/>
    <property type="match status" value="3"/>
</dbReference>
<dbReference type="GO" id="GO:0007399">
    <property type="term" value="P:nervous system development"/>
    <property type="evidence" value="ECO:0007669"/>
    <property type="project" value="UniProtKB-ARBA"/>
</dbReference>
<feature type="region of interest" description="Disordered" evidence="9">
    <location>
        <begin position="871"/>
        <end position="1031"/>
    </location>
</feature>
<evidence type="ECO:0000256" key="4">
    <source>
        <dbReference type="ARBA" id="ARBA00022737"/>
    </source>
</evidence>
<sequence>MAAVGEPAVLECQPPRGHPEPTVSWRKDGLSVSGRDERVTVRSGKLMITNTRKSDAGRYSCVGTNMMGERESEVAELTVLERPSFLKKPTNVVVLAEDSAEFSCLVQGDPVPTVRWRRDDADLPGESLVIHVPPEFALHPRNQVASVGRTVTFQCQASGSPQPAIFWQREGSESLLFPSQPPLPSSRLSVSSSGSLTISGVQRSDGGYYSCQALNIAGSVITKALLEVTNLTSDHPPVIRRGPTNQTVPVNGVALLRCEASGTPTPTIHWRKNGVPVPLVDSHMTLLDPGSLQVRHAKVGDSGSYTCVASGPSGEASWTAYLQVEEFGADIPAGPPVNPRLLPDTPSKPDVTNVSHSSASLSWRSNHNAGSTTPVSFLVEAFSHALGSSWVTVADHVKTQGWVLTDLKPGTAYLFLVRAANAHGLSDPSPISDPVQTHEAPPSIQGVDPRQIQRELGDMVVRLNAPTTLSSSTLRLQWTVEKETAYLQGYRVMFRLSPEPGHPGEPWGFLDVRTPGEEEVVVSQLRKGASYQFKVRPFFDEFQGPDTPNRAPQGVTVTKSDANGTTILIWCLGNESRYHVNQSVDGSTFSVLIPRLEPGVRYSVEVAASNGAGPGAKSDVKFFKLDSTGQVMHSSEERDALSELSQVLKQPAFIAAMGATCWSFLMVFSVWLYRHRKKRSGLSSSYTGIRKVAYQRGESVCGAGRPGHLNMGDPLNQLWLAENWPNNGCPAGHQDRSANCCSNAPGGGEGSNMVTYSRPADCIANYGFRTDGEREAQGEELGSDNAIYSDLNLCDVDLGEAFDGAEEARAPPPPGLRETVAQRQAYHLLDHSRVNADHFAGGYSDGMLQNTMPYNEVRGQISNHLVDRVSVSPNHKKGTRNNNVPKQSSGSWATPPPQDWVTDEYSLPMGKRVRPLRDRPLRDRPLVADPEPSSSQDHRHLHRQRRLHPQRSETPLRHQQQRPTARTQLRGLPPPPLLEPWGVHSRGSASEDNLSSARSGAGSVSDGSAFADSDGRLTPVGSGEDPGLQPYIEETDSCMAVGLNNSLGECKARGATLPRMGSGEPGTRRGSAGAQRPRKGNWSENRAPPLGERGAASIITRSHHKHRRRHRLSQPDAASPPHYELTRDPRTPA</sequence>
<dbReference type="Proteomes" id="UP001148018">
    <property type="component" value="Unassembled WGS sequence"/>
</dbReference>
<keyword evidence="2" id="KW-0812">Transmembrane</keyword>
<accession>A0A9Q0DJK2</accession>
<dbReference type="SMART" id="SM00408">
    <property type="entry name" value="IGc2"/>
    <property type="match status" value="3"/>
</dbReference>
<evidence type="ECO:0000313" key="12">
    <source>
        <dbReference type="EMBL" id="KAJ3588693.1"/>
    </source>
</evidence>
<dbReference type="AlphaFoldDB" id="A0A9Q0DJK2"/>
<dbReference type="FunFam" id="2.60.40.10:FF:000055">
    <property type="entry name" value="roundabout homolog 1 isoform X2"/>
    <property type="match status" value="1"/>
</dbReference>
<dbReference type="InterPro" id="IPR013106">
    <property type="entry name" value="Ig_V-set"/>
</dbReference>
<evidence type="ECO:0000256" key="9">
    <source>
        <dbReference type="SAM" id="MobiDB-lite"/>
    </source>
</evidence>
<comment type="subcellular location">
    <subcellularLocation>
        <location evidence="1">Membrane</location>
        <topology evidence="1">Single-pass membrane protein</topology>
    </subcellularLocation>
</comment>
<feature type="region of interest" description="Disordered" evidence="9">
    <location>
        <begin position="1"/>
        <end position="22"/>
    </location>
</feature>
<dbReference type="SMART" id="SM00406">
    <property type="entry name" value="IGv"/>
    <property type="match status" value="1"/>
</dbReference>
<evidence type="ECO:0000256" key="8">
    <source>
        <dbReference type="ARBA" id="ARBA00023319"/>
    </source>
</evidence>
<dbReference type="SUPFAM" id="SSF49265">
    <property type="entry name" value="Fibronectin type III"/>
    <property type="match status" value="2"/>
</dbReference>
<evidence type="ECO:0000256" key="6">
    <source>
        <dbReference type="ARBA" id="ARBA00023136"/>
    </source>
</evidence>
<organism evidence="12 13">
    <name type="scientific">Muraenolepis orangiensis</name>
    <name type="common">Patagonian moray cod</name>
    <dbReference type="NCBI Taxonomy" id="630683"/>
    <lineage>
        <taxon>Eukaryota</taxon>
        <taxon>Metazoa</taxon>
        <taxon>Chordata</taxon>
        <taxon>Craniata</taxon>
        <taxon>Vertebrata</taxon>
        <taxon>Euteleostomi</taxon>
        <taxon>Actinopterygii</taxon>
        <taxon>Neopterygii</taxon>
        <taxon>Teleostei</taxon>
        <taxon>Neoteleostei</taxon>
        <taxon>Acanthomorphata</taxon>
        <taxon>Zeiogadaria</taxon>
        <taxon>Gadariae</taxon>
        <taxon>Gadiformes</taxon>
        <taxon>Muraenolepidoidei</taxon>
        <taxon>Muraenolepididae</taxon>
        <taxon>Muraenolepis</taxon>
    </lineage>
</organism>
<dbReference type="PANTHER" id="PTHR12231">
    <property type="entry name" value="CTX-RELATED TYPE I TRANSMEMBRANE PROTEIN"/>
    <property type="match status" value="1"/>
</dbReference>
<keyword evidence="5" id="KW-1133">Transmembrane helix</keyword>
<dbReference type="InterPro" id="IPR013098">
    <property type="entry name" value="Ig_I-set"/>
</dbReference>
<feature type="compositionally biased region" description="Basic and acidic residues" evidence="9">
    <location>
        <begin position="915"/>
        <end position="926"/>
    </location>
</feature>
<proteinExistence type="predicted"/>
<dbReference type="FunFam" id="2.60.40.10:FF:000043">
    <property type="entry name" value="roundabout homolog 2 isoform X2"/>
    <property type="match status" value="1"/>
</dbReference>
<feature type="domain" description="Fibronectin type-III" evidence="11">
    <location>
        <begin position="459"/>
        <end position="561"/>
    </location>
</feature>